<evidence type="ECO:0000313" key="7">
    <source>
        <dbReference type="EMBL" id="MBB5642859.1"/>
    </source>
</evidence>
<reference evidence="6 8" key="1">
    <citation type="submission" date="2014-08" db="EMBL/GenBank/DDBJ databases">
        <authorList>
            <person name="Sisinthy S."/>
        </authorList>
    </citation>
    <scope>NUCLEOTIDE SEQUENCE [LARGE SCALE GENOMIC DNA]</scope>
    <source>
        <strain evidence="6 8">RuG17</strain>
    </source>
</reference>
<protein>
    <submittedName>
        <fullName evidence="6 7">IclR family transcriptional regulator</fullName>
    </submittedName>
</protein>
<keyword evidence="2 7" id="KW-0238">DNA-binding</keyword>
<evidence type="ECO:0000313" key="6">
    <source>
        <dbReference type="EMBL" id="KGJ71881.1"/>
    </source>
</evidence>
<dbReference type="Gene3D" id="3.30.450.40">
    <property type="match status" value="1"/>
</dbReference>
<dbReference type="InterPro" id="IPR036390">
    <property type="entry name" value="WH_DNA-bd_sf"/>
</dbReference>
<dbReference type="SUPFAM" id="SSF46785">
    <property type="entry name" value="Winged helix' DNA-binding domain"/>
    <property type="match status" value="1"/>
</dbReference>
<reference evidence="7 9" key="2">
    <citation type="submission" date="2020-08" db="EMBL/GenBank/DDBJ databases">
        <title>Sequencing the genomes of 1000 actinobacteria strains.</title>
        <authorList>
            <person name="Klenk H.-P."/>
        </authorList>
    </citation>
    <scope>NUCLEOTIDE SEQUENCE [LARGE SCALE GENOMIC DNA]</scope>
    <source>
        <strain evidence="7 9">DSM 21065</strain>
    </source>
</reference>
<keyword evidence="8" id="KW-1185">Reference proteome</keyword>
<dbReference type="EMBL" id="JPXF01000120">
    <property type="protein sequence ID" value="KGJ71881.1"/>
    <property type="molecule type" value="Genomic_DNA"/>
</dbReference>
<sequence length="261" mass="27645">MPNLASARSKVPAADATLRILSHLATARGPVPASAVATALDLPRSTVYQLLAVLADRGFVLHLPEERRYGLGVAAFELSSGFSRQQPLSRLGRPLIAQLVDRLGESAHLVVLHGRDVIYLVEERAPRRPSLVSDVGVRLPSHLTASGRAMLAALPPAQLRALYPNAAAFSTRNGTGPRTASELRRLLDQVRTLGFAQEDGEITPGMASVAVVVRDHAGWPAAAIAVTFDRDSVAAPESATLAGQLIGTAVELSRRIRGRAA</sequence>
<name>A0A099J0T5_9MICO</name>
<dbReference type="SMART" id="SM00346">
    <property type="entry name" value="HTH_ICLR"/>
    <property type="match status" value="1"/>
</dbReference>
<dbReference type="GO" id="GO:0003700">
    <property type="term" value="F:DNA-binding transcription factor activity"/>
    <property type="evidence" value="ECO:0007669"/>
    <property type="project" value="TreeGrafter"/>
</dbReference>
<dbReference type="InterPro" id="IPR005471">
    <property type="entry name" value="Tscrpt_reg_IclR_N"/>
</dbReference>
<dbReference type="OrthoDB" id="3734039at2"/>
<feature type="domain" description="HTH iclR-type" evidence="4">
    <location>
        <begin position="11"/>
        <end position="73"/>
    </location>
</feature>
<dbReference type="PANTHER" id="PTHR30136:SF35">
    <property type="entry name" value="HTH-TYPE TRANSCRIPTIONAL REGULATOR RV1719"/>
    <property type="match status" value="1"/>
</dbReference>
<organism evidence="6 8">
    <name type="scientific">Cryobacterium roopkundense</name>
    <dbReference type="NCBI Taxonomy" id="1001240"/>
    <lineage>
        <taxon>Bacteria</taxon>
        <taxon>Bacillati</taxon>
        <taxon>Actinomycetota</taxon>
        <taxon>Actinomycetes</taxon>
        <taxon>Micrococcales</taxon>
        <taxon>Microbacteriaceae</taxon>
        <taxon>Cryobacterium</taxon>
    </lineage>
</organism>
<dbReference type="PANTHER" id="PTHR30136">
    <property type="entry name" value="HELIX-TURN-HELIX TRANSCRIPTIONAL REGULATOR, ICLR FAMILY"/>
    <property type="match status" value="1"/>
</dbReference>
<evidence type="ECO:0000313" key="9">
    <source>
        <dbReference type="Proteomes" id="UP000561726"/>
    </source>
</evidence>
<dbReference type="RefSeq" id="WP_035839832.1">
    <property type="nucleotide sequence ID" value="NZ_JACHBQ010000001.1"/>
</dbReference>
<dbReference type="GO" id="GO:0003677">
    <property type="term" value="F:DNA binding"/>
    <property type="evidence" value="ECO:0007669"/>
    <property type="project" value="UniProtKB-KW"/>
</dbReference>
<dbReference type="Gene3D" id="1.10.10.10">
    <property type="entry name" value="Winged helix-like DNA-binding domain superfamily/Winged helix DNA-binding domain"/>
    <property type="match status" value="1"/>
</dbReference>
<dbReference type="Pfam" id="PF01614">
    <property type="entry name" value="IclR_C"/>
    <property type="match status" value="1"/>
</dbReference>
<evidence type="ECO:0000259" key="5">
    <source>
        <dbReference type="PROSITE" id="PS51078"/>
    </source>
</evidence>
<dbReference type="STRING" id="1001240.GY21_19175"/>
<gene>
    <name evidence="7" type="ORF">BJ997_003407</name>
    <name evidence="6" type="ORF">GY21_19175</name>
</gene>
<accession>A0A099J0T5</accession>
<dbReference type="Pfam" id="PF09339">
    <property type="entry name" value="HTH_IclR"/>
    <property type="match status" value="1"/>
</dbReference>
<dbReference type="InterPro" id="IPR014757">
    <property type="entry name" value="Tscrpt_reg_IclR_C"/>
</dbReference>
<dbReference type="eggNOG" id="COG1414">
    <property type="taxonomic scope" value="Bacteria"/>
</dbReference>
<dbReference type="Proteomes" id="UP000561726">
    <property type="component" value="Unassembled WGS sequence"/>
</dbReference>
<evidence type="ECO:0000256" key="3">
    <source>
        <dbReference type="ARBA" id="ARBA00023163"/>
    </source>
</evidence>
<proteinExistence type="predicted"/>
<dbReference type="AlphaFoldDB" id="A0A099J0T5"/>
<evidence type="ECO:0000256" key="2">
    <source>
        <dbReference type="ARBA" id="ARBA00023125"/>
    </source>
</evidence>
<evidence type="ECO:0000259" key="4">
    <source>
        <dbReference type="PROSITE" id="PS51077"/>
    </source>
</evidence>
<dbReference type="InterPro" id="IPR029016">
    <property type="entry name" value="GAF-like_dom_sf"/>
</dbReference>
<dbReference type="InterPro" id="IPR036388">
    <property type="entry name" value="WH-like_DNA-bd_sf"/>
</dbReference>
<feature type="domain" description="IclR-ED" evidence="5">
    <location>
        <begin position="74"/>
        <end position="258"/>
    </location>
</feature>
<dbReference type="PROSITE" id="PS51077">
    <property type="entry name" value="HTH_ICLR"/>
    <property type="match status" value="1"/>
</dbReference>
<keyword evidence="3" id="KW-0804">Transcription</keyword>
<dbReference type="InterPro" id="IPR050707">
    <property type="entry name" value="HTH_MetabolicPath_Reg"/>
</dbReference>
<dbReference type="Proteomes" id="UP000029864">
    <property type="component" value="Unassembled WGS sequence"/>
</dbReference>
<dbReference type="SUPFAM" id="SSF55781">
    <property type="entry name" value="GAF domain-like"/>
    <property type="match status" value="1"/>
</dbReference>
<dbReference type="GO" id="GO:0045892">
    <property type="term" value="P:negative regulation of DNA-templated transcription"/>
    <property type="evidence" value="ECO:0007669"/>
    <property type="project" value="TreeGrafter"/>
</dbReference>
<dbReference type="EMBL" id="JACHBQ010000001">
    <property type="protein sequence ID" value="MBB5642859.1"/>
    <property type="molecule type" value="Genomic_DNA"/>
</dbReference>
<comment type="caution">
    <text evidence="6">The sequence shown here is derived from an EMBL/GenBank/DDBJ whole genome shotgun (WGS) entry which is preliminary data.</text>
</comment>
<evidence type="ECO:0000313" key="8">
    <source>
        <dbReference type="Proteomes" id="UP000029864"/>
    </source>
</evidence>
<evidence type="ECO:0000256" key="1">
    <source>
        <dbReference type="ARBA" id="ARBA00023015"/>
    </source>
</evidence>
<keyword evidence="1" id="KW-0805">Transcription regulation</keyword>
<dbReference type="PROSITE" id="PS51078">
    <property type="entry name" value="ICLR_ED"/>
    <property type="match status" value="1"/>
</dbReference>